<dbReference type="Pfam" id="PF08482">
    <property type="entry name" value="HrpB_C"/>
    <property type="match status" value="1"/>
</dbReference>
<dbReference type="Pfam" id="PF00270">
    <property type="entry name" value="DEAD"/>
    <property type="match status" value="1"/>
</dbReference>
<dbReference type="Gene3D" id="3.40.50.300">
    <property type="entry name" value="P-loop containing nucleotide triphosphate hydrolases"/>
    <property type="match status" value="2"/>
</dbReference>
<dbReference type="CDD" id="cd17990">
    <property type="entry name" value="DEXHc_HrpB"/>
    <property type="match status" value="1"/>
</dbReference>
<evidence type="ECO:0000259" key="6">
    <source>
        <dbReference type="PROSITE" id="PS51194"/>
    </source>
</evidence>
<accession>A0A433X6Y7</accession>
<gene>
    <name evidence="7" type="primary">hrpB</name>
    <name evidence="7" type="ORF">EJP77_13510</name>
</gene>
<dbReference type="InterPro" id="IPR014001">
    <property type="entry name" value="Helicase_ATP-bd"/>
</dbReference>
<comment type="caution">
    <text evidence="7">The sequence shown here is derived from an EMBL/GenBank/DDBJ whole genome shotgun (WGS) entry which is preliminary data.</text>
</comment>
<keyword evidence="8" id="KW-1185">Reference proteome</keyword>
<protein>
    <submittedName>
        <fullName evidence="7">ATP-dependent helicase HrpB</fullName>
    </submittedName>
</protein>
<dbReference type="PANTHER" id="PTHR43519:SF1">
    <property type="entry name" value="ATP-DEPENDENT RNA HELICASE HRPB"/>
    <property type="match status" value="1"/>
</dbReference>
<dbReference type="NCBIfam" id="TIGR01970">
    <property type="entry name" value="DEAH_box_HrpB"/>
    <property type="match status" value="1"/>
</dbReference>
<dbReference type="GO" id="GO:0004386">
    <property type="term" value="F:helicase activity"/>
    <property type="evidence" value="ECO:0007669"/>
    <property type="project" value="UniProtKB-KW"/>
</dbReference>
<dbReference type="PIRSF" id="PIRSF005496">
    <property type="entry name" value="ATP_hel_hrpB"/>
    <property type="match status" value="1"/>
</dbReference>
<sequence length="843" mass="93680">MSLPIDEIIPDLKDTLNKSNCAVLLAEPGAGKTTRTPLALLEEPWLNGLGIVMLEPRRLAARSAAAFMAAQLGEEVGATVGYKIRMDSRTSARTRITVVTEGILTRMLQTDPALDGTGLVIFDEYHERNLQADLGLALSLQSQAILREDLRILIMSATLAADPVSRLMNDAAVLQSQGRTFPVETIYLTEPSRQPLESLMTGTIRLALSRHEGGILAFLPGVREIRRVQMSLLQELPPHVEVVPLYGSMPQQEQLDAIRAPHPGHRKIVLATSIAESSLTVEGVRVVIDCGLRRTQQFSARTGMGRLVTMRAARDSADQRRGRAGRTAPGVCYRLWTEQEDRQLPERTSPEILEADLSGLALELAVWGVKEPAELQWLDVPRASSFLQAQRLLIQLQALDSGGSITAHGQQMAELGLHPRLSHMILEASRLGAGKLACLLAVLLEERDIFPRYTSGGMNNDLRARLEVMTKASLVGAGRTDLRGALGSDVERLLIQSRQWSSRLPDAGCEQKDPTIEAADLLCGLMVSFAFPDRIGQRRQDGRYLLRSGRGAEMPSGEQLSQEKYIVAAEVDDEGTEARIILAAPLTESQLELHYRKEMNEEVEIKWDEGTGTVRARSMLKLGSIVIKETANIKPTQEQIQTALLRTIQDGGIHLLPWDVKSRQLQARIQFMREYCGKDWPDVSDQALMQNAGPWLSPYLDGFKKKSDFRSLKLYQILENLLNWSQKQELEQQAPTHIMVPSGSRIAVNYEGPGAPYVSVRLQELFGLLDTPRLAHGHAGITLHILSPASRPVQVTSDLRSFWTNTYFDVKKDLKGRYPKHYWPDNPLEATATKRVRPPVDRK</sequence>
<dbReference type="Proteomes" id="UP000272464">
    <property type="component" value="Unassembled WGS sequence"/>
</dbReference>
<proteinExistence type="predicted"/>
<dbReference type="Gene3D" id="1.20.120.1080">
    <property type="match status" value="1"/>
</dbReference>
<dbReference type="InterPro" id="IPR013689">
    <property type="entry name" value="RNA_helicase_ATP-dep_HrpB_C"/>
</dbReference>
<reference evidence="7 8" key="1">
    <citation type="submission" date="2018-12" db="EMBL/GenBank/DDBJ databases">
        <authorList>
            <person name="Sun L."/>
            <person name="Chen Z."/>
        </authorList>
    </citation>
    <scope>NUCLEOTIDE SEQUENCE [LARGE SCALE GENOMIC DNA]</scope>
    <source>
        <strain evidence="7 8">3-5-3</strain>
    </source>
</reference>
<dbReference type="InterPro" id="IPR011545">
    <property type="entry name" value="DEAD/DEAH_box_helicase_dom"/>
</dbReference>
<dbReference type="FunFam" id="3.40.50.300:FF:002125">
    <property type="entry name" value="ATP-dependent helicase HrpB"/>
    <property type="match status" value="1"/>
</dbReference>
<dbReference type="RefSeq" id="WP_127199778.1">
    <property type="nucleotide sequence ID" value="NZ_RZNX01000005.1"/>
</dbReference>
<feature type="domain" description="Helicase C-terminal" evidence="6">
    <location>
        <begin position="203"/>
        <end position="368"/>
    </location>
</feature>
<keyword evidence="3 7" id="KW-0347">Helicase</keyword>
<organism evidence="7 8">
    <name type="scientific">Paenibacillus zeisoli</name>
    <dbReference type="NCBI Taxonomy" id="2496267"/>
    <lineage>
        <taxon>Bacteria</taxon>
        <taxon>Bacillati</taxon>
        <taxon>Bacillota</taxon>
        <taxon>Bacilli</taxon>
        <taxon>Bacillales</taxon>
        <taxon>Paenibacillaceae</taxon>
        <taxon>Paenibacillus</taxon>
    </lineage>
</organism>
<dbReference type="InterPro" id="IPR027417">
    <property type="entry name" value="P-loop_NTPase"/>
</dbReference>
<dbReference type="GO" id="GO:0016787">
    <property type="term" value="F:hydrolase activity"/>
    <property type="evidence" value="ECO:0007669"/>
    <property type="project" value="UniProtKB-KW"/>
</dbReference>
<dbReference type="PROSITE" id="PS51192">
    <property type="entry name" value="HELICASE_ATP_BIND_1"/>
    <property type="match status" value="1"/>
</dbReference>
<dbReference type="EMBL" id="RZNX01000005">
    <property type="protein sequence ID" value="RUT29834.1"/>
    <property type="molecule type" value="Genomic_DNA"/>
</dbReference>
<dbReference type="SMART" id="SM00487">
    <property type="entry name" value="DEXDc"/>
    <property type="match status" value="1"/>
</dbReference>
<dbReference type="PROSITE" id="PS51194">
    <property type="entry name" value="HELICASE_CTER"/>
    <property type="match status" value="1"/>
</dbReference>
<evidence type="ECO:0000256" key="4">
    <source>
        <dbReference type="ARBA" id="ARBA00022840"/>
    </source>
</evidence>
<dbReference type="InterPro" id="IPR010225">
    <property type="entry name" value="HrpB"/>
</dbReference>
<keyword evidence="2" id="KW-0378">Hydrolase</keyword>
<dbReference type="InterPro" id="IPR001650">
    <property type="entry name" value="Helicase_C-like"/>
</dbReference>
<dbReference type="Pfam" id="PF00271">
    <property type="entry name" value="Helicase_C"/>
    <property type="match status" value="1"/>
</dbReference>
<keyword evidence="4" id="KW-0067">ATP-binding</keyword>
<dbReference type="OrthoDB" id="9808833at2"/>
<dbReference type="InterPro" id="IPR007502">
    <property type="entry name" value="Helicase-assoc_dom"/>
</dbReference>
<dbReference type="AlphaFoldDB" id="A0A433X6Y7"/>
<dbReference type="SUPFAM" id="SSF52540">
    <property type="entry name" value="P-loop containing nucleoside triphosphate hydrolases"/>
    <property type="match status" value="1"/>
</dbReference>
<evidence type="ECO:0000313" key="7">
    <source>
        <dbReference type="EMBL" id="RUT29834.1"/>
    </source>
</evidence>
<dbReference type="SMART" id="SM00490">
    <property type="entry name" value="HELICc"/>
    <property type="match status" value="1"/>
</dbReference>
<feature type="domain" description="Helicase ATP-binding" evidence="5">
    <location>
        <begin position="13"/>
        <end position="177"/>
    </location>
</feature>
<name>A0A433X6Y7_9BACL</name>
<dbReference type="SMART" id="SM00847">
    <property type="entry name" value="HA2"/>
    <property type="match status" value="1"/>
</dbReference>
<dbReference type="PANTHER" id="PTHR43519">
    <property type="entry name" value="ATP-DEPENDENT RNA HELICASE HRPB"/>
    <property type="match status" value="1"/>
</dbReference>
<keyword evidence="1" id="KW-0547">Nucleotide-binding</keyword>
<evidence type="ECO:0000256" key="2">
    <source>
        <dbReference type="ARBA" id="ARBA00022801"/>
    </source>
</evidence>
<dbReference type="CDD" id="cd18791">
    <property type="entry name" value="SF2_C_RHA"/>
    <property type="match status" value="1"/>
</dbReference>
<evidence type="ECO:0000259" key="5">
    <source>
        <dbReference type="PROSITE" id="PS51192"/>
    </source>
</evidence>
<evidence type="ECO:0000256" key="3">
    <source>
        <dbReference type="ARBA" id="ARBA00022806"/>
    </source>
</evidence>
<evidence type="ECO:0000256" key="1">
    <source>
        <dbReference type="ARBA" id="ARBA00022741"/>
    </source>
</evidence>
<dbReference type="InterPro" id="IPR049614">
    <property type="entry name" value="HrpB_DEXH"/>
</dbReference>
<dbReference type="GO" id="GO:0003676">
    <property type="term" value="F:nucleic acid binding"/>
    <property type="evidence" value="ECO:0007669"/>
    <property type="project" value="InterPro"/>
</dbReference>
<evidence type="ECO:0000313" key="8">
    <source>
        <dbReference type="Proteomes" id="UP000272464"/>
    </source>
</evidence>
<dbReference type="GO" id="GO:0005524">
    <property type="term" value="F:ATP binding"/>
    <property type="evidence" value="ECO:0007669"/>
    <property type="project" value="UniProtKB-KW"/>
</dbReference>